<gene>
    <name evidence="1" type="ORF">UFOVP1597_24</name>
</gene>
<organism evidence="1">
    <name type="scientific">uncultured Caudovirales phage</name>
    <dbReference type="NCBI Taxonomy" id="2100421"/>
    <lineage>
        <taxon>Viruses</taxon>
        <taxon>Duplodnaviria</taxon>
        <taxon>Heunggongvirae</taxon>
        <taxon>Uroviricota</taxon>
        <taxon>Caudoviricetes</taxon>
        <taxon>Peduoviridae</taxon>
        <taxon>Maltschvirus</taxon>
        <taxon>Maltschvirus maltsch</taxon>
    </lineage>
</organism>
<name>A0A6J5SUU5_9CAUD</name>
<reference evidence="1" key="1">
    <citation type="submission" date="2020-05" db="EMBL/GenBank/DDBJ databases">
        <authorList>
            <person name="Chiriac C."/>
            <person name="Salcher M."/>
            <person name="Ghai R."/>
            <person name="Kavagutti S V."/>
        </authorList>
    </citation>
    <scope>NUCLEOTIDE SEQUENCE</scope>
</reference>
<dbReference type="EMBL" id="LR797461">
    <property type="protein sequence ID" value="CAB4218534.1"/>
    <property type="molecule type" value="Genomic_DNA"/>
</dbReference>
<evidence type="ECO:0000313" key="1">
    <source>
        <dbReference type="EMBL" id="CAB4218534.1"/>
    </source>
</evidence>
<accession>A0A6J5SUU5</accession>
<proteinExistence type="predicted"/>
<protein>
    <submittedName>
        <fullName evidence="1">Uncharacterized protein</fullName>
    </submittedName>
</protein>
<sequence length="36" mass="4303">MGFEAFRRAHYIETLGLLELVKKILFSSRTIQKKDY</sequence>